<dbReference type="Pfam" id="PF01979">
    <property type="entry name" value="Amidohydro_1"/>
    <property type="match status" value="1"/>
</dbReference>
<dbReference type="Gene3D" id="3.20.20.140">
    <property type="entry name" value="Metal-dependent hydrolases"/>
    <property type="match status" value="1"/>
</dbReference>
<keyword evidence="5 8" id="KW-0378">Hydrolase</keyword>
<dbReference type="GO" id="GO:0008448">
    <property type="term" value="F:N-acetylglucosamine-6-phosphate deacetylase activity"/>
    <property type="evidence" value="ECO:0007669"/>
    <property type="project" value="UniProtKB-UniRule"/>
</dbReference>
<comment type="catalytic activity">
    <reaction evidence="7 8">
        <text>N-acetyl-D-glucosamine 6-phosphate + H2O = D-glucosamine 6-phosphate + acetate</text>
        <dbReference type="Rhea" id="RHEA:22936"/>
        <dbReference type="ChEBI" id="CHEBI:15377"/>
        <dbReference type="ChEBI" id="CHEBI:30089"/>
        <dbReference type="ChEBI" id="CHEBI:57513"/>
        <dbReference type="ChEBI" id="CHEBI:58725"/>
        <dbReference type="EC" id="3.5.1.25"/>
    </reaction>
</comment>
<dbReference type="FunFam" id="3.20.20.140:FF:000023">
    <property type="entry name" value="N-acetylglucosamine-6-phosphate deacetylase"/>
    <property type="match status" value="1"/>
</dbReference>
<evidence type="ECO:0000256" key="5">
    <source>
        <dbReference type="ARBA" id="ARBA00022801"/>
    </source>
</evidence>
<evidence type="ECO:0000256" key="10">
    <source>
        <dbReference type="PIRSR" id="PIRSR038994-2"/>
    </source>
</evidence>
<feature type="binding site" evidence="10">
    <location>
        <position position="119"/>
    </location>
    <ligand>
        <name>substrate</name>
    </ligand>
</feature>
<comment type="cofactor">
    <cofactor evidence="11">
        <name>a divalent metal cation</name>
        <dbReference type="ChEBI" id="CHEBI:60240"/>
    </cofactor>
    <text evidence="11">Binds 1 divalent metal cation per subunit.</text>
</comment>
<reference evidence="13" key="1">
    <citation type="journal article" date="2023" name="Insect Mol. Biol.">
        <title>Genome sequencing provides insights into the evolution of gene families encoding plant cell wall-degrading enzymes in longhorned beetles.</title>
        <authorList>
            <person name="Shin N.R."/>
            <person name="Okamura Y."/>
            <person name="Kirsch R."/>
            <person name="Pauchet Y."/>
        </authorList>
    </citation>
    <scope>NUCLEOTIDE SEQUENCE</scope>
    <source>
        <strain evidence="13">AMC_N1</strain>
    </source>
</reference>
<sequence length="344" mass="37585">MEKLLILKKYFLMRKGKADAVIDCKGYLIAPGFIELQINGGYGYDFSFRDRTEEGVDLVSKKLLSHGVTSYCPTLVTSPQEVYHKVLPKIKRRKGDRNGATILGVHVEGPFINREKKGAHPPECIVSYEKGTSTVEQTYGSLDNVKLITLAPEFNNSGKVIKTLTEKGIVVCLGHSTADLAQGEEAVNNGASFVTHLFNAMLPFHHRDPGLVGLLASNKVPKTVYFGIIADGIHTHPAALRIAYRVHPNGLVLVTDAISAQGLNEGKHKIGQMDIEIRDKKAFVSGTNTLCGSIATMIECVQLFMKSTGCTREYALEAASLHPAEALGIEKLRALLTLKQMQIL</sequence>
<keyword evidence="4 11" id="KW-0479">Metal-binding</keyword>
<dbReference type="InterPro" id="IPR032466">
    <property type="entry name" value="Metal_Hydrolase"/>
</dbReference>
<proteinExistence type="inferred from homology"/>
<feature type="binding site" evidence="10">
    <location>
        <position position="207"/>
    </location>
    <ligand>
        <name>substrate</name>
    </ligand>
</feature>
<dbReference type="GO" id="GO:0046872">
    <property type="term" value="F:metal ion binding"/>
    <property type="evidence" value="ECO:0007669"/>
    <property type="project" value="UniProtKB-KW"/>
</dbReference>
<feature type="binding site" evidence="10">
    <location>
        <position position="234"/>
    </location>
    <ligand>
        <name>substrate</name>
    </ligand>
</feature>
<dbReference type="NCBIfam" id="TIGR00221">
    <property type="entry name" value="nagA"/>
    <property type="match status" value="1"/>
</dbReference>
<evidence type="ECO:0000259" key="12">
    <source>
        <dbReference type="Pfam" id="PF01979"/>
    </source>
</evidence>
<evidence type="ECO:0000256" key="6">
    <source>
        <dbReference type="ARBA" id="ARBA00023277"/>
    </source>
</evidence>
<feature type="binding site" evidence="10">
    <location>
        <begin position="290"/>
        <end position="292"/>
    </location>
    <ligand>
        <name>substrate</name>
    </ligand>
</feature>
<feature type="binding site" evidence="11">
    <location>
        <position position="108"/>
    </location>
    <ligand>
        <name>Zn(2+)</name>
        <dbReference type="ChEBI" id="CHEBI:29105"/>
    </ligand>
</feature>
<dbReference type="SUPFAM" id="SSF51556">
    <property type="entry name" value="Metallo-dependent hydrolases"/>
    <property type="match status" value="1"/>
</dbReference>
<comment type="similarity">
    <text evidence="1 8">Belongs to the metallo-dependent hydrolases superfamily. NagA family.</text>
</comment>
<dbReference type="Proteomes" id="UP001162162">
    <property type="component" value="Unassembled WGS sequence"/>
</dbReference>
<dbReference type="InterPro" id="IPR003764">
    <property type="entry name" value="GlcNAc_6-P_deAcase"/>
</dbReference>
<evidence type="ECO:0000256" key="9">
    <source>
        <dbReference type="PIRSR" id="PIRSR038994-1"/>
    </source>
</evidence>
<dbReference type="EMBL" id="JAPWTK010000941">
    <property type="protein sequence ID" value="KAJ8935065.1"/>
    <property type="molecule type" value="Genomic_DNA"/>
</dbReference>
<dbReference type="AlphaFoldDB" id="A0AAV8X9C1"/>
<dbReference type="GO" id="GO:0019262">
    <property type="term" value="P:N-acetylneuraminate catabolic process"/>
    <property type="evidence" value="ECO:0007669"/>
    <property type="project" value="UniProtKB-ARBA"/>
</dbReference>
<evidence type="ECO:0000256" key="11">
    <source>
        <dbReference type="PIRSR" id="PIRSR038994-3"/>
    </source>
</evidence>
<evidence type="ECO:0000313" key="14">
    <source>
        <dbReference type="Proteomes" id="UP001162162"/>
    </source>
</evidence>
<feature type="binding site" evidence="10">
    <location>
        <begin position="199"/>
        <end position="200"/>
    </location>
    <ligand>
        <name>substrate</name>
    </ligand>
</feature>
<protein>
    <recommendedName>
        <fullName evidence="3 8">N-acetylglucosamine-6-phosphate deacetylase</fullName>
        <ecNumber evidence="2 8">3.5.1.25</ecNumber>
    </recommendedName>
</protein>
<evidence type="ECO:0000256" key="2">
    <source>
        <dbReference type="ARBA" id="ARBA00011899"/>
    </source>
</evidence>
<evidence type="ECO:0000256" key="4">
    <source>
        <dbReference type="ARBA" id="ARBA00022723"/>
    </source>
</evidence>
<feature type="domain" description="Amidohydrolase-related" evidence="12">
    <location>
        <begin position="29"/>
        <end position="330"/>
    </location>
</feature>
<feature type="binding site" evidence="11">
    <location>
        <position position="175"/>
    </location>
    <ligand>
        <name>Zn(2+)</name>
        <dbReference type="ChEBI" id="CHEBI:29105"/>
    </ligand>
</feature>
<organism evidence="13 14">
    <name type="scientific">Aromia moschata</name>
    <dbReference type="NCBI Taxonomy" id="1265417"/>
    <lineage>
        <taxon>Eukaryota</taxon>
        <taxon>Metazoa</taxon>
        <taxon>Ecdysozoa</taxon>
        <taxon>Arthropoda</taxon>
        <taxon>Hexapoda</taxon>
        <taxon>Insecta</taxon>
        <taxon>Pterygota</taxon>
        <taxon>Neoptera</taxon>
        <taxon>Endopterygota</taxon>
        <taxon>Coleoptera</taxon>
        <taxon>Polyphaga</taxon>
        <taxon>Cucujiformia</taxon>
        <taxon>Chrysomeloidea</taxon>
        <taxon>Cerambycidae</taxon>
        <taxon>Cerambycinae</taxon>
        <taxon>Callichromatini</taxon>
        <taxon>Aromia</taxon>
    </lineage>
</organism>
<evidence type="ECO:0000256" key="8">
    <source>
        <dbReference type="PIRNR" id="PIRNR038994"/>
    </source>
</evidence>
<feature type="active site" description="Proton donor/acceptor" evidence="9">
    <location>
        <position position="256"/>
    </location>
</feature>
<keyword evidence="6 8" id="KW-0119">Carbohydrate metabolism</keyword>
<dbReference type="CDD" id="cd00854">
    <property type="entry name" value="NagA"/>
    <property type="match status" value="1"/>
</dbReference>
<dbReference type="PANTHER" id="PTHR11113:SF14">
    <property type="entry name" value="N-ACETYLGLUCOSAMINE-6-PHOSPHATE DEACETYLASE"/>
    <property type="match status" value="1"/>
</dbReference>
<name>A0AAV8X9C1_9CUCU</name>
<accession>A0AAV8X9C1</accession>
<evidence type="ECO:0000313" key="13">
    <source>
        <dbReference type="EMBL" id="KAJ8935065.1"/>
    </source>
</evidence>
<dbReference type="PIRSF" id="PIRSF038994">
    <property type="entry name" value="NagA"/>
    <property type="match status" value="1"/>
</dbReference>
<evidence type="ECO:0000256" key="7">
    <source>
        <dbReference type="ARBA" id="ARBA00047647"/>
    </source>
</evidence>
<dbReference type="GO" id="GO:0106279">
    <property type="term" value="P:negative regulation of UDP-N-acetylglucosamine biosynthetic process"/>
    <property type="evidence" value="ECO:0007669"/>
    <property type="project" value="UniProtKB-ARBA"/>
</dbReference>
<dbReference type="GO" id="GO:0006046">
    <property type="term" value="P:N-acetylglucosamine catabolic process"/>
    <property type="evidence" value="ECO:0007669"/>
    <property type="project" value="TreeGrafter"/>
</dbReference>
<comment type="caution">
    <text evidence="13">The sequence shown here is derived from an EMBL/GenBank/DDBJ whole genome shotgun (WGS) entry which is preliminary data.</text>
</comment>
<feature type="binding site" evidence="11">
    <location>
        <position position="196"/>
    </location>
    <ligand>
        <name>Zn(2+)</name>
        <dbReference type="ChEBI" id="CHEBI:29105"/>
    </ligand>
</feature>
<keyword evidence="14" id="KW-1185">Reference proteome</keyword>
<dbReference type="EC" id="3.5.1.25" evidence="2 8"/>
<dbReference type="InterPro" id="IPR006680">
    <property type="entry name" value="Amidohydro-rel"/>
</dbReference>
<dbReference type="PANTHER" id="PTHR11113">
    <property type="entry name" value="N-ACETYLGLUCOSAMINE-6-PHOSPHATE DEACETYLASE"/>
    <property type="match status" value="1"/>
</dbReference>
<evidence type="ECO:0000256" key="3">
    <source>
        <dbReference type="ARBA" id="ARBA00018029"/>
    </source>
</evidence>
<gene>
    <name evidence="13" type="ORF">NQ318_007164</name>
</gene>
<evidence type="ECO:0000256" key="1">
    <source>
        <dbReference type="ARBA" id="ARBA00010716"/>
    </source>
</evidence>